<feature type="region of interest" description="Disordered" evidence="3">
    <location>
        <begin position="1"/>
        <end position="25"/>
    </location>
</feature>
<dbReference type="InterPro" id="IPR027417">
    <property type="entry name" value="P-loop_NTPase"/>
</dbReference>
<dbReference type="Pfam" id="PF00071">
    <property type="entry name" value="Ras"/>
    <property type="match status" value="1"/>
</dbReference>
<evidence type="ECO:0008006" key="6">
    <source>
        <dbReference type="Google" id="ProtNLM"/>
    </source>
</evidence>
<feature type="compositionally biased region" description="Polar residues" evidence="3">
    <location>
        <begin position="196"/>
        <end position="207"/>
    </location>
</feature>
<dbReference type="SUPFAM" id="SSF52540">
    <property type="entry name" value="P-loop containing nucleoside triphosphate hydrolases"/>
    <property type="match status" value="1"/>
</dbReference>
<dbReference type="PRINTS" id="PR00449">
    <property type="entry name" value="RASTRNSFRMNG"/>
</dbReference>
<comment type="similarity">
    <text evidence="1">Belongs to the small GTPase superfamily. Rab family.</text>
</comment>
<evidence type="ECO:0000256" key="1">
    <source>
        <dbReference type="ARBA" id="ARBA00006270"/>
    </source>
</evidence>
<evidence type="ECO:0000313" key="4">
    <source>
        <dbReference type="EnsemblMetazoa" id="G27834.19:cds"/>
    </source>
</evidence>
<dbReference type="OrthoDB" id="63533at2759"/>
<dbReference type="PROSITE" id="PS51419">
    <property type="entry name" value="RAB"/>
    <property type="match status" value="1"/>
</dbReference>
<feature type="compositionally biased region" description="Basic and acidic residues" evidence="3">
    <location>
        <begin position="209"/>
        <end position="220"/>
    </location>
</feature>
<feature type="region of interest" description="Disordered" evidence="3">
    <location>
        <begin position="196"/>
        <end position="220"/>
    </location>
</feature>
<dbReference type="InterPro" id="IPR005225">
    <property type="entry name" value="Small_GTP-bd"/>
</dbReference>
<evidence type="ECO:0000256" key="2">
    <source>
        <dbReference type="ARBA" id="ARBA00022741"/>
    </source>
</evidence>
<dbReference type="Proteomes" id="UP000005408">
    <property type="component" value="Unassembled WGS sequence"/>
</dbReference>
<dbReference type="InterPro" id="IPR001806">
    <property type="entry name" value="Small_GTPase"/>
</dbReference>
<dbReference type="EnsemblMetazoa" id="G27834.19">
    <property type="protein sequence ID" value="G27834.19:cds"/>
    <property type="gene ID" value="G27834"/>
</dbReference>
<dbReference type="Gene3D" id="3.40.50.300">
    <property type="entry name" value="P-loop containing nucleotide triphosphate hydrolases"/>
    <property type="match status" value="1"/>
</dbReference>
<dbReference type="PROSITE" id="PS51421">
    <property type="entry name" value="RAS"/>
    <property type="match status" value="1"/>
</dbReference>
<dbReference type="GeneID" id="105325016"/>
<dbReference type="InterPro" id="IPR025662">
    <property type="entry name" value="Sigma_54_int_dom_ATP-bd_1"/>
</dbReference>
<keyword evidence="5" id="KW-1185">Reference proteome</keyword>
<dbReference type="CDD" id="cd01860">
    <property type="entry name" value="Rab5_related"/>
    <property type="match status" value="1"/>
</dbReference>
<dbReference type="SMART" id="SM00175">
    <property type="entry name" value="RAB"/>
    <property type="match status" value="1"/>
</dbReference>
<dbReference type="SMART" id="SM00176">
    <property type="entry name" value="RAN"/>
    <property type="match status" value="1"/>
</dbReference>
<keyword evidence="2" id="KW-0547">Nucleotide-binding</keyword>
<dbReference type="FunFam" id="3.40.50.300:FF:000851">
    <property type="entry name" value="Ras-related small GTP-binding family protein"/>
    <property type="match status" value="1"/>
</dbReference>
<dbReference type="PROSITE" id="PS00675">
    <property type="entry name" value="SIGMA54_INTERACT_1"/>
    <property type="match status" value="1"/>
</dbReference>
<evidence type="ECO:0000313" key="5">
    <source>
        <dbReference type="Proteomes" id="UP000005408"/>
    </source>
</evidence>
<name>A0A8W8LFG5_MAGGI</name>
<dbReference type="RefSeq" id="XP_011422647.1">
    <property type="nucleotide sequence ID" value="XM_011424345.4"/>
</dbReference>
<evidence type="ECO:0000256" key="3">
    <source>
        <dbReference type="SAM" id="MobiDB-lite"/>
    </source>
</evidence>
<dbReference type="AlphaFoldDB" id="A0A8W8LFG5"/>
<organism evidence="4 5">
    <name type="scientific">Magallana gigas</name>
    <name type="common">Pacific oyster</name>
    <name type="synonym">Crassostrea gigas</name>
    <dbReference type="NCBI Taxonomy" id="29159"/>
    <lineage>
        <taxon>Eukaryota</taxon>
        <taxon>Metazoa</taxon>
        <taxon>Spiralia</taxon>
        <taxon>Lophotrochozoa</taxon>
        <taxon>Mollusca</taxon>
        <taxon>Bivalvia</taxon>
        <taxon>Autobranchia</taxon>
        <taxon>Pteriomorphia</taxon>
        <taxon>Ostreida</taxon>
        <taxon>Ostreoidea</taxon>
        <taxon>Ostreidae</taxon>
        <taxon>Magallana</taxon>
    </lineage>
</organism>
<protein>
    <recommendedName>
        <fullName evidence="6">Ras-related protein Rab-5C</fullName>
    </recommendedName>
</protein>
<dbReference type="OMA" id="QHLGSCC"/>
<dbReference type="PANTHER" id="PTHR47978">
    <property type="match status" value="1"/>
</dbReference>
<dbReference type="GO" id="GO:0005525">
    <property type="term" value="F:GTP binding"/>
    <property type="evidence" value="ECO:0007669"/>
    <property type="project" value="InterPro"/>
</dbReference>
<proteinExistence type="inferred from homology"/>
<dbReference type="SMART" id="SM00173">
    <property type="entry name" value="RAS"/>
    <property type="match status" value="1"/>
</dbReference>
<dbReference type="SMART" id="SM00174">
    <property type="entry name" value="RHO"/>
    <property type="match status" value="1"/>
</dbReference>
<reference evidence="4" key="1">
    <citation type="submission" date="2022-08" db="UniProtKB">
        <authorList>
            <consortium name="EnsemblMetazoa"/>
        </authorList>
    </citation>
    <scope>IDENTIFICATION</scope>
    <source>
        <strain evidence="4">05x7-T-G4-1.051#20</strain>
    </source>
</reference>
<accession>A0A8W8LFG5</accession>
<dbReference type="NCBIfam" id="TIGR00231">
    <property type="entry name" value="small_GTP"/>
    <property type="match status" value="1"/>
</dbReference>
<dbReference type="PROSITE" id="PS51420">
    <property type="entry name" value="RHO"/>
    <property type="match status" value="1"/>
</dbReference>
<sequence>MSSAKRPNGRASGPPVGGARNGPEGKSKQIKLVLLGESGVGKSSIALRFVRGEFNENGEATIGAAYLTKTINVQNSTAIKFDIWDTAGQERYHSLAPMYYRGAPAAVVVYDITSQTSFSRAQAWVKELTQQANSQIVIALVGNKADMASEGRVIPTEDGKEFASNNGLMFTEVSAKTGMNVDDVFTNLAAKIAAQSSPESNSTTVRPTNVERTEKGGCAC</sequence>
<dbReference type="GO" id="GO:0003924">
    <property type="term" value="F:GTPase activity"/>
    <property type="evidence" value="ECO:0007669"/>
    <property type="project" value="InterPro"/>
</dbReference>